<comment type="caution">
    <text evidence="1">The sequence shown here is derived from an EMBL/GenBank/DDBJ whole genome shotgun (WGS) entry which is preliminary data.</text>
</comment>
<dbReference type="RefSeq" id="WP_066191317.1">
    <property type="nucleotide sequence ID" value="NZ_JARMMB010000002.1"/>
</dbReference>
<dbReference type="EMBL" id="PISD01000006">
    <property type="protein sequence ID" value="PKG30657.1"/>
    <property type="molecule type" value="Genomic_DNA"/>
</dbReference>
<proteinExistence type="predicted"/>
<name>A0A2N0ZMD5_9BACI</name>
<dbReference type="AlphaFoldDB" id="A0A2N0ZMD5"/>
<accession>A0A2N0ZMD5</accession>
<organism evidence="1 2">
    <name type="scientific">Cytobacillus horneckiae</name>
    <dbReference type="NCBI Taxonomy" id="549687"/>
    <lineage>
        <taxon>Bacteria</taxon>
        <taxon>Bacillati</taxon>
        <taxon>Bacillota</taxon>
        <taxon>Bacilli</taxon>
        <taxon>Bacillales</taxon>
        <taxon>Bacillaceae</taxon>
        <taxon>Cytobacillus</taxon>
    </lineage>
</organism>
<evidence type="ECO:0000313" key="1">
    <source>
        <dbReference type="EMBL" id="PKG30657.1"/>
    </source>
</evidence>
<keyword evidence="2" id="KW-1185">Reference proteome</keyword>
<sequence length="118" mass="14252">MPLNKFLGIEYTRYGFSASTHDRELTDEIIAKGMVRYLRQYYKYDGKWNGINVHGRELSRSDFFQTAEIKPRRFYEIFKTEDRAERFLAYFNEFNVRAELKHGFLTLIDLEHPKRKNS</sequence>
<reference evidence="1 2" key="1">
    <citation type="journal article" date="2010" name="Int. J. Syst. Evol. Microbiol.">
        <title>Bacillus horneckiae sp. nov., isolated from a spacecraft-assembly clean room.</title>
        <authorList>
            <person name="Vaishampayan P."/>
            <person name="Probst A."/>
            <person name="Krishnamurthi S."/>
            <person name="Ghosh S."/>
            <person name="Osman S."/>
            <person name="McDowall A."/>
            <person name="Ruckmani A."/>
            <person name="Mayilraj S."/>
            <person name="Venkateswaran K."/>
        </authorList>
    </citation>
    <scope>NUCLEOTIDE SEQUENCE [LARGE SCALE GENOMIC DNA]</scope>
    <source>
        <strain evidence="2">1PO1SC</strain>
    </source>
</reference>
<gene>
    <name evidence="1" type="ORF">CWS20_01860</name>
</gene>
<protein>
    <submittedName>
        <fullName evidence="1">Uncharacterized protein</fullName>
    </submittedName>
</protein>
<dbReference type="Proteomes" id="UP000233343">
    <property type="component" value="Unassembled WGS sequence"/>
</dbReference>
<evidence type="ECO:0000313" key="2">
    <source>
        <dbReference type="Proteomes" id="UP000233343"/>
    </source>
</evidence>